<dbReference type="PANTHER" id="PTHR13683">
    <property type="entry name" value="ASPARTYL PROTEASES"/>
    <property type="match status" value="1"/>
</dbReference>
<dbReference type="AlphaFoldDB" id="A0A8T3BV11"/>
<dbReference type="Pfam" id="PF14543">
    <property type="entry name" value="TAXi_N"/>
    <property type="match status" value="1"/>
</dbReference>
<dbReference type="InterPro" id="IPR032861">
    <property type="entry name" value="TAXi_N"/>
</dbReference>
<accession>A0A8T3BV11</accession>
<feature type="active site" evidence="2">
    <location>
        <position position="80"/>
    </location>
</feature>
<dbReference type="FunFam" id="2.40.70.10:FF:000013">
    <property type="entry name" value="Aspartyl protease AED1"/>
    <property type="match status" value="1"/>
</dbReference>
<organism evidence="4 5">
    <name type="scientific">Dendrobium nobile</name>
    <name type="common">Orchid</name>
    <dbReference type="NCBI Taxonomy" id="94219"/>
    <lineage>
        <taxon>Eukaryota</taxon>
        <taxon>Viridiplantae</taxon>
        <taxon>Streptophyta</taxon>
        <taxon>Embryophyta</taxon>
        <taxon>Tracheophyta</taxon>
        <taxon>Spermatophyta</taxon>
        <taxon>Magnoliopsida</taxon>
        <taxon>Liliopsida</taxon>
        <taxon>Asparagales</taxon>
        <taxon>Orchidaceae</taxon>
        <taxon>Epidendroideae</taxon>
        <taxon>Malaxideae</taxon>
        <taxon>Dendrobiinae</taxon>
        <taxon>Dendrobium</taxon>
    </lineage>
</organism>
<dbReference type="FunFam" id="2.40.70.10:FF:000031">
    <property type="entry name" value="Aspartyl protease AED1"/>
    <property type="match status" value="1"/>
</dbReference>
<dbReference type="InterPro" id="IPR033121">
    <property type="entry name" value="PEPTIDASE_A1"/>
</dbReference>
<dbReference type="GO" id="GO:0004190">
    <property type="term" value="F:aspartic-type endopeptidase activity"/>
    <property type="evidence" value="ECO:0007669"/>
    <property type="project" value="InterPro"/>
</dbReference>
<name>A0A8T3BV11_DENNO</name>
<feature type="active site" evidence="2">
    <location>
        <position position="274"/>
    </location>
</feature>
<sequence length="396" mass="43899">MCSSLTRHGKPSPVELFRQDQARVEYIQRRASNATTHLNPIGSSLFAKVPAIFDYAISPYNYIVDIGLGTPTKFFSVLFDTGSDLTWTQCVPCVNCYNQKTPFYDPTQSSTFTNISCNSNYCTQLARFDCSSTFTCLYEQKYSDKSKTNGSFIKDTLQLSNDIIYDFLFGCGHSNTGNFGHADGLLGLGRGAISIIYQTTQSYNKIFSYCLPSGPNTIGYLELGSSVPNVMYTPMLTNPKMPSFYFLNLTAIFVGGEMLNLPPNIFSGPGTMLDSGTTFTHLPPTAYSALRSIFRTRMSNYQMAPPKFNLDTCYDFTSYTQVVVPEISLIFDGGVTANIDFTGIFYVFKISQACLSFIQNKDDSEVVVIGNMQQRRFNVVYDVGNLQIGFGANGCS</sequence>
<dbReference type="SUPFAM" id="SSF50630">
    <property type="entry name" value="Acid proteases"/>
    <property type="match status" value="1"/>
</dbReference>
<dbReference type="OrthoDB" id="2747330at2759"/>
<comment type="caution">
    <text evidence="4">The sequence shown here is derived from an EMBL/GenBank/DDBJ whole genome shotgun (WGS) entry which is preliminary data.</text>
</comment>
<evidence type="ECO:0000259" key="3">
    <source>
        <dbReference type="PROSITE" id="PS51767"/>
    </source>
</evidence>
<dbReference type="PRINTS" id="PR00792">
    <property type="entry name" value="PEPSIN"/>
</dbReference>
<evidence type="ECO:0000256" key="2">
    <source>
        <dbReference type="PIRSR" id="PIRSR601461-1"/>
    </source>
</evidence>
<dbReference type="PROSITE" id="PS51767">
    <property type="entry name" value="PEPTIDASE_A1"/>
    <property type="match status" value="1"/>
</dbReference>
<dbReference type="EMBL" id="JAGYWB010000006">
    <property type="protein sequence ID" value="KAI0519491.1"/>
    <property type="molecule type" value="Genomic_DNA"/>
</dbReference>
<dbReference type="Pfam" id="PF14541">
    <property type="entry name" value="TAXi_C"/>
    <property type="match status" value="1"/>
</dbReference>
<evidence type="ECO:0000313" key="4">
    <source>
        <dbReference type="EMBL" id="KAI0519491.1"/>
    </source>
</evidence>
<dbReference type="GO" id="GO:0006508">
    <property type="term" value="P:proteolysis"/>
    <property type="evidence" value="ECO:0007669"/>
    <property type="project" value="InterPro"/>
</dbReference>
<evidence type="ECO:0000313" key="5">
    <source>
        <dbReference type="Proteomes" id="UP000829196"/>
    </source>
</evidence>
<dbReference type="Proteomes" id="UP000829196">
    <property type="component" value="Unassembled WGS sequence"/>
</dbReference>
<gene>
    <name evidence="4" type="ORF">KFK09_006939</name>
</gene>
<dbReference type="InterPro" id="IPR001461">
    <property type="entry name" value="Aspartic_peptidase_A1"/>
</dbReference>
<dbReference type="Gene3D" id="2.40.70.10">
    <property type="entry name" value="Acid Proteases"/>
    <property type="match status" value="2"/>
</dbReference>
<dbReference type="InterPro" id="IPR032799">
    <property type="entry name" value="TAXi_C"/>
</dbReference>
<feature type="domain" description="Peptidase A1" evidence="3">
    <location>
        <begin position="62"/>
        <end position="391"/>
    </location>
</feature>
<dbReference type="SMR" id="A0A8T3BV11"/>
<reference evidence="4" key="1">
    <citation type="journal article" date="2022" name="Front. Genet.">
        <title>Chromosome-Scale Assembly of the Dendrobium nobile Genome Provides Insights Into the Molecular Mechanism of the Biosynthesis of the Medicinal Active Ingredient of Dendrobium.</title>
        <authorList>
            <person name="Xu Q."/>
            <person name="Niu S.-C."/>
            <person name="Li K.-L."/>
            <person name="Zheng P.-J."/>
            <person name="Zhang X.-J."/>
            <person name="Jia Y."/>
            <person name="Liu Y."/>
            <person name="Niu Y.-X."/>
            <person name="Yu L.-H."/>
            <person name="Chen D.-F."/>
            <person name="Zhang G.-Q."/>
        </authorList>
    </citation>
    <scope>NUCLEOTIDE SEQUENCE</scope>
    <source>
        <tissue evidence="4">Leaf</tissue>
    </source>
</reference>
<keyword evidence="5" id="KW-1185">Reference proteome</keyword>
<proteinExistence type="inferred from homology"/>
<evidence type="ECO:0000256" key="1">
    <source>
        <dbReference type="ARBA" id="ARBA00007447"/>
    </source>
</evidence>
<dbReference type="InterPro" id="IPR021109">
    <property type="entry name" value="Peptidase_aspartic_dom_sf"/>
</dbReference>
<dbReference type="PANTHER" id="PTHR13683:SF750">
    <property type="entry name" value="ASPARTYL PROTEASE AED1"/>
    <property type="match status" value="1"/>
</dbReference>
<protein>
    <recommendedName>
        <fullName evidence="3">Peptidase A1 domain-containing protein</fullName>
    </recommendedName>
</protein>
<comment type="similarity">
    <text evidence="1">Belongs to the peptidase A1 family.</text>
</comment>